<gene>
    <name evidence="1" type="ORF">QR98_0099570</name>
</gene>
<name>A0A132AK73_SARSC</name>
<evidence type="ECO:0000313" key="1">
    <source>
        <dbReference type="EMBL" id="KPM11386.1"/>
    </source>
</evidence>
<comment type="caution">
    <text evidence="1">The sequence shown here is derived from an EMBL/GenBank/DDBJ whole genome shotgun (WGS) entry which is preliminary data.</text>
</comment>
<evidence type="ECO:0000313" key="2">
    <source>
        <dbReference type="Proteomes" id="UP000616769"/>
    </source>
</evidence>
<reference evidence="1 2" key="1">
    <citation type="journal article" date="2015" name="Parasit. Vectors">
        <title>Draft genome of the scabies mite.</title>
        <authorList>
            <person name="Rider S.D.Jr."/>
            <person name="Morgan M.S."/>
            <person name="Arlian L.G."/>
        </authorList>
    </citation>
    <scope>NUCLEOTIDE SEQUENCE [LARGE SCALE GENOMIC DNA]</scope>
    <source>
        <strain evidence="1">Arlian Lab</strain>
    </source>
</reference>
<protein>
    <submittedName>
        <fullName evidence="1">Uncharacterized protein</fullName>
    </submittedName>
</protein>
<dbReference type="Proteomes" id="UP000616769">
    <property type="component" value="Unassembled WGS sequence"/>
</dbReference>
<dbReference type="VEuPathDB" id="VectorBase:SSCA006881"/>
<accession>A0A132AK73</accession>
<proteinExistence type="predicted"/>
<organism evidence="1 2">
    <name type="scientific">Sarcoptes scabiei</name>
    <name type="common">Itch mite</name>
    <name type="synonym">Acarus scabiei</name>
    <dbReference type="NCBI Taxonomy" id="52283"/>
    <lineage>
        <taxon>Eukaryota</taxon>
        <taxon>Metazoa</taxon>
        <taxon>Ecdysozoa</taxon>
        <taxon>Arthropoda</taxon>
        <taxon>Chelicerata</taxon>
        <taxon>Arachnida</taxon>
        <taxon>Acari</taxon>
        <taxon>Acariformes</taxon>
        <taxon>Sarcoptiformes</taxon>
        <taxon>Astigmata</taxon>
        <taxon>Psoroptidia</taxon>
        <taxon>Sarcoptoidea</taxon>
        <taxon>Sarcoptidae</taxon>
        <taxon>Sarcoptinae</taxon>
        <taxon>Sarcoptes</taxon>
    </lineage>
</organism>
<dbReference type="EMBL" id="JXLN01017085">
    <property type="protein sequence ID" value="KPM11386.1"/>
    <property type="molecule type" value="Genomic_DNA"/>
</dbReference>
<dbReference type="AlphaFoldDB" id="A0A132AK73"/>
<sequence>MAISIAKTTIAVAINNNNCSIKSINIGIVRIFVEKIVKKMMMMVLWRMLTTTITTTTIDINLFIDLIMTMIALVMFR</sequence>